<dbReference type="OrthoDB" id="10391539at2759"/>
<protein>
    <submittedName>
        <fullName evidence="2">Uncharacterized protein</fullName>
    </submittedName>
</protein>
<feature type="region of interest" description="Disordered" evidence="1">
    <location>
        <begin position="1"/>
        <end position="41"/>
    </location>
</feature>
<organism evidence="2 3">
    <name type="scientific">Nephila pilipes</name>
    <name type="common">Giant wood spider</name>
    <name type="synonym">Nephila maculata</name>
    <dbReference type="NCBI Taxonomy" id="299642"/>
    <lineage>
        <taxon>Eukaryota</taxon>
        <taxon>Metazoa</taxon>
        <taxon>Ecdysozoa</taxon>
        <taxon>Arthropoda</taxon>
        <taxon>Chelicerata</taxon>
        <taxon>Arachnida</taxon>
        <taxon>Araneae</taxon>
        <taxon>Araneomorphae</taxon>
        <taxon>Entelegynae</taxon>
        <taxon>Araneoidea</taxon>
        <taxon>Nephilidae</taxon>
        <taxon>Nephila</taxon>
    </lineage>
</organism>
<dbReference type="Proteomes" id="UP000887013">
    <property type="component" value="Unassembled WGS sequence"/>
</dbReference>
<gene>
    <name evidence="2" type="ORF">NPIL_28671</name>
</gene>
<evidence type="ECO:0000256" key="1">
    <source>
        <dbReference type="SAM" id="MobiDB-lite"/>
    </source>
</evidence>
<sequence>MDLIQVSLTSQMTPTEGSTPLGQPLIAEARSQEGITDGNVK</sequence>
<name>A0A8X6R4S0_NEPPI</name>
<evidence type="ECO:0000313" key="2">
    <source>
        <dbReference type="EMBL" id="GFU59510.1"/>
    </source>
</evidence>
<evidence type="ECO:0000313" key="3">
    <source>
        <dbReference type="Proteomes" id="UP000887013"/>
    </source>
</evidence>
<comment type="caution">
    <text evidence="2">The sequence shown here is derived from an EMBL/GenBank/DDBJ whole genome shotgun (WGS) entry which is preliminary data.</text>
</comment>
<feature type="non-terminal residue" evidence="2">
    <location>
        <position position="41"/>
    </location>
</feature>
<reference evidence="2" key="1">
    <citation type="submission" date="2020-08" db="EMBL/GenBank/DDBJ databases">
        <title>Multicomponent nature underlies the extraordinary mechanical properties of spider dragline silk.</title>
        <authorList>
            <person name="Kono N."/>
            <person name="Nakamura H."/>
            <person name="Mori M."/>
            <person name="Yoshida Y."/>
            <person name="Ohtoshi R."/>
            <person name="Malay A.D."/>
            <person name="Moran D.A.P."/>
            <person name="Tomita M."/>
            <person name="Numata K."/>
            <person name="Arakawa K."/>
        </authorList>
    </citation>
    <scope>NUCLEOTIDE SEQUENCE</scope>
</reference>
<feature type="compositionally biased region" description="Polar residues" evidence="1">
    <location>
        <begin position="1"/>
        <end position="21"/>
    </location>
</feature>
<proteinExistence type="predicted"/>
<keyword evidence="3" id="KW-1185">Reference proteome</keyword>
<accession>A0A8X6R4S0</accession>
<dbReference type="AlphaFoldDB" id="A0A8X6R4S0"/>
<dbReference type="EMBL" id="BMAW01040393">
    <property type="protein sequence ID" value="GFU59510.1"/>
    <property type="molecule type" value="Genomic_DNA"/>
</dbReference>